<dbReference type="InterPro" id="IPR036397">
    <property type="entry name" value="RNaseH_sf"/>
</dbReference>
<dbReference type="Pfam" id="PF02171">
    <property type="entry name" value="Piwi"/>
    <property type="match status" value="1"/>
</dbReference>
<organism evidence="2">
    <name type="scientific">Angomonas deanei</name>
    <dbReference type="NCBI Taxonomy" id="59799"/>
    <lineage>
        <taxon>Eukaryota</taxon>
        <taxon>Discoba</taxon>
        <taxon>Euglenozoa</taxon>
        <taxon>Kinetoplastea</taxon>
        <taxon>Metakinetoplastina</taxon>
        <taxon>Trypanosomatida</taxon>
        <taxon>Trypanosomatidae</taxon>
        <taxon>Strigomonadinae</taxon>
        <taxon>Angomonas</taxon>
    </lineage>
</organism>
<evidence type="ECO:0000259" key="1">
    <source>
        <dbReference type="PROSITE" id="PS50821"/>
    </source>
</evidence>
<proteinExistence type="predicted"/>
<dbReference type="InterPro" id="IPR003165">
    <property type="entry name" value="Piwi"/>
</dbReference>
<dbReference type="PROSITE" id="PS50821">
    <property type="entry name" value="PAZ"/>
    <property type="match status" value="1"/>
</dbReference>
<dbReference type="SMART" id="SM00950">
    <property type="entry name" value="Piwi"/>
    <property type="match status" value="1"/>
</dbReference>
<feature type="domain" description="PAZ" evidence="1">
    <location>
        <begin position="298"/>
        <end position="396"/>
    </location>
</feature>
<dbReference type="SUPFAM" id="SSF101690">
    <property type="entry name" value="PAZ domain"/>
    <property type="match status" value="1"/>
</dbReference>
<dbReference type="Gene3D" id="3.30.420.10">
    <property type="entry name" value="Ribonuclease H-like superfamily/Ribonuclease H"/>
    <property type="match status" value="1"/>
</dbReference>
<dbReference type="GO" id="GO:0003723">
    <property type="term" value="F:RNA binding"/>
    <property type="evidence" value="ECO:0007669"/>
    <property type="project" value="InterPro"/>
</dbReference>
<reference evidence="2" key="1">
    <citation type="submission" date="2015-08" db="EMBL/GenBank/DDBJ databases">
        <title>Evidence for the evolutionary loss of RNAi key determinants in kinetoplastids as a multiple sporadic phenomenon.</title>
        <authorList>
            <person name="Matveyev A.V."/>
            <person name="Alves J.M.P."/>
            <person name="Serrano M.G."/>
            <person name="Lara A.M."/>
            <person name="Barton W.A."/>
            <person name="Beverly S.M."/>
            <person name="Teixeira M.M.G."/>
            <person name="Camargo E.P."/>
            <person name="Buck G.A."/>
        </authorList>
    </citation>
    <scope>NUCLEOTIDE SEQUENCE</scope>
    <source>
        <strain evidence="2">TCC036E</strain>
    </source>
</reference>
<dbReference type="InterPro" id="IPR012337">
    <property type="entry name" value="RNaseH-like_sf"/>
</dbReference>
<sequence length="882" mass="97806">MSYPNPSNGLGGRGGFGFDGGLRGRGGPALDGGFRGRGIAGMGARSRLPGNDGGFRGRGRGGLYGGFRGRGGGGPGLLRGMAITGKEDERQLEVESARYQSTNHRELMSKDIEVTTNQMRIDLSNAFYYAYDTAFSYAEIQVGFQLEAQEYAFKRIFKGAGVEDRLKDVVLTGTNAFSPFPLAKELLNVPFIYSFMDKEDNKHVKREMKITILGGRRVKVTLPELRAELNCIISQAVSLVYPTREVLRYTDSSTAKEHSSGVVTRDGVKVKVMQVKLEDGPVDVIQLDFSYGVSSALSLMDTMAEMGPNANNICGTRVVTSHAGAKDLMMVVTSTTELKASDKVGLPKDPELTFVDYFKSRYNVDLKPDGPIVKCKDPRRSTRSLPFPAEVLRSLELTPAQFNSLSDICSIYPDERRTKVLASYNRIRNSEAVTAFLDQYGIKLMGDTLLTVTGRVLPVPKIYVPNGNGFTWLDPLNPKYTRQAGFMEGVATVSHAQSRATYKVDHFLMDNFFKGTRIVEFLKKYHVAIPDPELTDFRNEHGNDKTVCMVKLENTNEDVYNRFKANFALRKTVSQMIVKEPIKVIPQMIAQQVAAKIGQMNWVVDPTEIAPKTVGSKPLVIIGLHVSLAMETVGKGRTTVKTRNLLVTCVAFLVEGKRWQPYCNHRRVQGNIVQTDEENKQVSTGTRVTPSEVANEQFDAFLREIVTVFDLKNKKEGTTLLYRTCPGEGEVVVAKGLAPMIKAALPTWEYAVLSAQVHTGTRLLWKFSASPKFVNAPRGFASPMGIDAVYNDSVHTFILSGSFCELGNSANTCYVVLHHTAKVDKAELEKFTYALCFLYPNKADALPLPLPMKCASEYAKKFLSFQHLTELPPEMRRSMHYL</sequence>
<dbReference type="AlphaFoldDB" id="A0A1B2LUK9"/>
<dbReference type="VEuPathDB" id="TriTrypDB:ADEAN_000040800"/>
<dbReference type="InterPro" id="IPR003100">
    <property type="entry name" value="PAZ_dom"/>
</dbReference>
<dbReference type="InterPro" id="IPR036085">
    <property type="entry name" value="PAZ_dom_sf"/>
</dbReference>
<dbReference type="EMBL" id="KT377043">
    <property type="protein sequence ID" value="AOA52363.1"/>
    <property type="molecule type" value="Genomic_DNA"/>
</dbReference>
<evidence type="ECO:0000313" key="2">
    <source>
        <dbReference type="EMBL" id="AOA52363.1"/>
    </source>
</evidence>
<dbReference type="SUPFAM" id="SSF53098">
    <property type="entry name" value="Ribonuclease H-like"/>
    <property type="match status" value="1"/>
</dbReference>
<name>A0A1B2LUK9_9TRYP</name>
<gene>
    <name evidence="2" type="primary">AGO1</name>
</gene>
<protein>
    <submittedName>
        <fullName evidence="2">Argonaute 1</fullName>
    </submittedName>
</protein>
<accession>A0A1B2LUK9</accession>
<dbReference type="PANTHER" id="PTHR22891">
    <property type="entry name" value="EUKARYOTIC TRANSLATION INITIATION FACTOR 2C"/>
    <property type="match status" value="1"/>
</dbReference>